<protein>
    <recommendedName>
        <fullName evidence="3">Roadblock/LC7 domain-containing protein</fullName>
    </recommendedName>
</protein>
<evidence type="ECO:0000313" key="2">
    <source>
        <dbReference type="Proteomes" id="UP000324760"/>
    </source>
</evidence>
<dbReference type="SUPFAM" id="SSF103196">
    <property type="entry name" value="Roadblock/LC7 domain"/>
    <property type="match status" value="1"/>
</dbReference>
<keyword evidence="2" id="KW-1185">Reference proteome</keyword>
<proteinExistence type="predicted"/>
<dbReference type="OrthoDB" id="5295752at2"/>
<sequence>MVNSESKIRYLQVTPSGAYYATVNSQSDDARALLLQLMSSDAPIAYSSEVFAELADLDKDMADALFQKLIARRFLVLSDNPAEPVSGSLETILSKVLPVLSTTGKVVLGDDQGFCLGSSGFDQDHADSLAALAADLISMHHRHHQLLNRDLELMGQSWGLLDPVGNSLLGTWIIHVGSQMFALVIHEQPNLNQHQFVELLSALASRYLDY</sequence>
<gene>
    <name evidence="1" type="ORF">F0U83_08345</name>
</gene>
<reference evidence="1 2" key="1">
    <citation type="journal article" date="2019" name="Biochem. Eng. J.">
        <title>Metabolic engineering of the marine bacteria Neptunomonas concharum for the production of acetoin and meso-2,3-butanediol from acetate.</title>
        <authorList>
            <person name="Li W."/>
            <person name="Pu N."/>
            <person name="Liu C.-X."/>
            <person name="Yuan Q.-P."/>
            <person name="Li Z.-J."/>
        </authorList>
    </citation>
    <scope>NUCLEOTIDE SEQUENCE [LARGE SCALE GENOMIC DNA]</scope>
    <source>
        <strain evidence="1 2">JCM17730</strain>
    </source>
</reference>
<evidence type="ECO:0000313" key="1">
    <source>
        <dbReference type="EMBL" id="QEQ96726.1"/>
    </source>
</evidence>
<name>A0A5P1RBR2_9GAMM</name>
<dbReference type="EMBL" id="CP043869">
    <property type="protein sequence ID" value="QEQ96726.1"/>
    <property type="molecule type" value="Genomic_DNA"/>
</dbReference>
<evidence type="ECO:0008006" key="3">
    <source>
        <dbReference type="Google" id="ProtNLM"/>
    </source>
</evidence>
<dbReference type="KEGG" id="ncu:F0U83_08345"/>
<organism evidence="1 2">
    <name type="scientific">Neptunomonas concharum</name>
    <dbReference type="NCBI Taxonomy" id="1031538"/>
    <lineage>
        <taxon>Bacteria</taxon>
        <taxon>Pseudomonadati</taxon>
        <taxon>Pseudomonadota</taxon>
        <taxon>Gammaproteobacteria</taxon>
        <taxon>Oceanospirillales</taxon>
        <taxon>Oceanospirillaceae</taxon>
        <taxon>Neptunomonas</taxon>
    </lineage>
</organism>
<dbReference type="AlphaFoldDB" id="A0A5P1RBR2"/>
<dbReference type="Proteomes" id="UP000324760">
    <property type="component" value="Chromosome"/>
</dbReference>
<accession>A0A5P1RBR2</accession>